<dbReference type="InterPro" id="IPR000298">
    <property type="entry name" value="Cyt_c_oxidase-like_su3"/>
</dbReference>
<feature type="transmembrane region" description="Helical" evidence="7">
    <location>
        <begin position="173"/>
        <end position="190"/>
    </location>
</feature>
<dbReference type="STRING" id="698738.OLEAN_C12980"/>
<dbReference type="PANTHER" id="PTHR11403:SF6">
    <property type="entry name" value="NITRIC OXIDE REDUCTASE SUBUNIT E"/>
    <property type="match status" value="1"/>
</dbReference>
<dbReference type="PROSITE" id="PS50253">
    <property type="entry name" value="COX3"/>
    <property type="match status" value="1"/>
</dbReference>
<keyword evidence="10" id="KW-1185">Reference proteome</keyword>
<dbReference type="KEGG" id="oai:OLEAN_C12980"/>
<evidence type="ECO:0000256" key="6">
    <source>
        <dbReference type="RuleBase" id="RU003376"/>
    </source>
</evidence>
<dbReference type="EC" id="1.7.99.7" evidence="9"/>
<evidence type="ECO:0000256" key="3">
    <source>
        <dbReference type="ARBA" id="ARBA00022692"/>
    </source>
</evidence>
<dbReference type="InterPro" id="IPR035973">
    <property type="entry name" value="Cyt_c_oxidase_su3-like_sf"/>
</dbReference>
<evidence type="ECO:0000256" key="7">
    <source>
        <dbReference type="SAM" id="Phobius"/>
    </source>
</evidence>
<keyword evidence="4 7" id="KW-1133">Transmembrane helix</keyword>
<name>R4YT53_OLEAN</name>
<evidence type="ECO:0000259" key="8">
    <source>
        <dbReference type="PROSITE" id="PS50253"/>
    </source>
</evidence>
<dbReference type="Pfam" id="PF00510">
    <property type="entry name" value="COX3"/>
    <property type="match status" value="1"/>
</dbReference>
<accession>R4YT53</accession>
<dbReference type="SUPFAM" id="SSF81452">
    <property type="entry name" value="Cytochrome c oxidase subunit III-like"/>
    <property type="match status" value="1"/>
</dbReference>
<keyword evidence="9" id="KW-0560">Oxidoreductase</keyword>
<dbReference type="InterPro" id="IPR024791">
    <property type="entry name" value="Cyt_c/ubiquinol_Oxase_su3"/>
</dbReference>
<dbReference type="PANTHER" id="PTHR11403">
    <property type="entry name" value="CYTOCHROME C OXIDASE SUBUNIT III"/>
    <property type="match status" value="1"/>
</dbReference>
<dbReference type="HOGENOM" id="CLU_044071_2_0_6"/>
<dbReference type="PATRIC" id="fig|698738.3.peg.1345"/>
<feature type="transmembrane region" description="Helical" evidence="7">
    <location>
        <begin position="128"/>
        <end position="152"/>
    </location>
</feature>
<evidence type="ECO:0000256" key="5">
    <source>
        <dbReference type="ARBA" id="ARBA00023136"/>
    </source>
</evidence>
<sequence length="191" mass="21710">MSETMTSPQKELPGDLAIWLFIFAELTVFAIFFIGFAWMDSHNPEMFDAGKTTLHPIAGLINTLALISSSYILALAIQAAKKGDAIACRRGFWLSIAVAFIYVISKMWEYDQLIEQGYNLSSNNFYMFYFFTTGFHFMHVLLGMVILAILAICLNNPEYVKSDLSTLESGASYWHMVDLLWIILFPLVYII</sequence>
<dbReference type="Proteomes" id="UP000032749">
    <property type="component" value="Chromosome"/>
</dbReference>
<dbReference type="GO" id="GO:0019646">
    <property type="term" value="P:aerobic electron transport chain"/>
    <property type="evidence" value="ECO:0007669"/>
    <property type="project" value="InterPro"/>
</dbReference>
<comment type="similarity">
    <text evidence="2 6">Belongs to the cytochrome c oxidase subunit 3 family.</text>
</comment>
<dbReference type="GO" id="GO:0004129">
    <property type="term" value="F:cytochrome-c oxidase activity"/>
    <property type="evidence" value="ECO:0007669"/>
    <property type="project" value="InterPro"/>
</dbReference>
<dbReference type="GO" id="GO:0016491">
    <property type="term" value="F:oxidoreductase activity"/>
    <property type="evidence" value="ECO:0007669"/>
    <property type="project" value="UniProtKB-KW"/>
</dbReference>
<proteinExistence type="inferred from homology"/>
<evidence type="ECO:0000313" key="10">
    <source>
        <dbReference type="Proteomes" id="UP000032749"/>
    </source>
</evidence>
<feature type="transmembrane region" description="Helical" evidence="7">
    <location>
        <begin position="16"/>
        <end position="39"/>
    </location>
</feature>
<dbReference type="Gene3D" id="1.20.120.80">
    <property type="entry name" value="Cytochrome c oxidase, subunit III, four-helix bundle"/>
    <property type="match status" value="1"/>
</dbReference>
<reference evidence="9 10" key="1">
    <citation type="journal article" date="2013" name="Nat. Commun.">
        <title>Genome sequence and functional genomic analysis of the oil-degrading bacterium Oleispira antarctica.</title>
        <authorList>
            <person name="Kube M."/>
            <person name="Chernikova T.N."/>
            <person name="Al-Ramahi Y."/>
            <person name="Beloqui A."/>
            <person name="Lopez-Cortez N."/>
            <person name="Guazzaroni M.E."/>
            <person name="Heipieper H.J."/>
            <person name="Klages S."/>
            <person name="Kotsyurbenko O.R."/>
            <person name="Langer I."/>
            <person name="Nechitaylo T.Y."/>
            <person name="Lunsdorf H."/>
            <person name="Fernandez M."/>
            <person name="Juarez S."/>
            <person name="Ciordia S."/>
            <person name="Singer A."/>
            <person name="Kagan O."/>
            <person name="Egorova O."/>
            <person name="Petit P.A."/>
            <person name="Stogios P."/>
            <person name="Kim Y."/>
            <person name="Tchigvintsev A."/>
            <person name="Flick R."/>
            <person name="Denaro R."/>
            <person name="Genovese M."/>
            <person name="Albar J.P."/>
            <person name="Reva O.N."/>
            <person name="Martinez-Gomariz M."/>
            <person name="Tran H."/>
            <person name="Ferrer M."/>
            <person name="Savchenko A."/>
            <person name="Yakunin A.F."/>
            <person name="Yakimov M.M."/>
            <person name="Golyshina O.V."/>
            <person name="Reinhardt R."/>
            <person name="Golyshin P.N."/>
        </authorList>
    </citation>
    <scope>NUCLEOTIDE SEQUENCE [LARGE SCALE GENOMIC DNA]</scope>
</reference>
<dbReference type="AlphaFoldDB" id="R4YT53"/>
<feature type="transmembrane region" description="Helical" evidence="7">
    <location>
        <begin position="91"/>
        <end position="108"/>
    </location>
</feature>
<dbReference type="GO" id="GO:0005886">
    <property type="term" value="C:plasma membrane"/>
    <property type="evidence" value="ECO:0007669"/>
    <property type="project" value="UniProtKB-SubCell"/>
</dbReference>
<gene>
    <name evidence="9" type="primary">cps</name>
    <name evidence="9" type="ORF">OLEAN_C12980</name>
</gene>
<keyword evidence="3 6" id="KW-0812">Transmembrane</keyword>
<evidence type="ECO:0000256" key="4">
    <source>
        <dbReference type="ARBA" id="ARBA00022989"/>
    </source>
</evidence>
<protein>
    <submittedName>
        <fullName evidence="9">Cytochrome c oxidase subunit III family protein.nitric-oxide reductase NorE protein</fullName>
        <ecNumber evidence="9">1.7.99.7</ecNumber>
    </submittedName>
</protein>
<evidence type="ECO:0000256" key="2">
    <source>
        <dbReference type="ARBA" id="ARBA00010581"/>
    </source>
</evidence>
<evidence type="ECO:0000313" key="9">
    <source>
        <dbReference type="EMBL" id="CCK75474.1"/>
    </source>
</evidence>
<feature type="transmembrane region" description="Helical" evidence="7">
    <location>
        <begin position="59"/>
        <end position="79"/>
    </location>
</feature>
<dbReference type="EMBL" id="FO203512">
    <property type="protein sequence ID" value="CCK75474.1"/>
    <property type="molecule type" value="Genomic_DNA"/>
</dbReference>
<feature type="domain" description="Heme-copper oxidase subunit III family profile" evidence="8">
    <location>
        <begin position="16"/>
        <end position="191"/>
    </location>
</feature>
<comment type="subcellular location">
    <subcellularLocation>
        <location evidence="6">Cell membrane</location>
        <topology evidence="6">Multi-pass membrane protein</topology>
    </subcellularLocation>
    <subcellularLocation>
        <location evidence="1">Membrane</location>
        <topology evidence="1">Multi-pass membrane protein</topology>
    </subcellularLocation>
</comment>
<evidence type="ECO:0000256" key="1">
    <source>
        <dbReference type="ARBA" id="ARBA00004141"/>
    </source>
</evidence>
<dbReference type="OrthoDB" id="9810850at2"/>
<dbReference type="InterPro" id="IPR013833">
    <property type="entry name" value="Cyt_c_oxidase_su3_a-hlx"/>
</dbReference>
<keyword evidence="5 7" id="KW-0472">Membrane</keyword>
<dbReference type="CDD" id="cd02862">
    <property type="entry name" value="NorE_like"/>
    <property type="match status" value="1"/>
</dbReference>
<organism evidence="9 10">
    <name type="scientific">Oleispira antarctica RB-8</name>
    <dbReference type="NCBI Taxonomy" id="698738"/>
    <lineage>
        <taxon>Bacteria</taxon>
        <taxon>Pseudomonadati</taxon>
        <taxon>Pseudomonadota</taxon>
        <taxon>Gammaproteobacteria</taxon>
        <taxon>Oceanospirillales</taxon>
        <taxon>Oceanospirillaceae</taxon>
        <taxon>Oleispira</taxon>
    </lineage>
</organism>